<reference evidence="1 2" key="1">
    <citation type="submission" date="2020-08" db="EMBL/GenBank/DDBJ databases">
        <title>Genomic Encyclopedia of Type Strains, Phase IV (KMG-IV): sequencing the most valuable type-strain genomes for metagenomic binning, comparative biology and taxonomic classification.</title>
        <authorList>
            <person name="Goeker M."/>
        </authorList>
    </citation>
    <scope>NUCLEOTIDE SEQUENCE [LARGE SCALE GENOMIC DNA]</scope>
    <source>
        <strain evidence="1 2">DSM 17328</strain>
    </source>
</reference>
<evidence type="ECO:0000313" key="2">
    <source>
        <dbReference type="Proteomes" id="UP000566324"/>
    </source>
</evidence>
<dbReference type="AlphaFoldDB" id="A0A7W7B2C4"/>
<dbReference type="Proteomes" id="UP000566324">
    <property type="component" value="Unassembled WGS sequence"/>
</dbReference>
<protein>
    <submittedName>
        <fullName evidence="1">Uncharacterized protein</fullName>
    </submittedName>
</protein>
<comment type="caution">
    <text evidence="1">The sequence shown here is derived from an EMBL/GenBank/DDBJ whole genome shotgun (WGS) entry which is preliminary data.</text>
</comment>
<name>A0A7W7B2C4_9SPHN</name>
<dbReference type="RefSeq" id="WP_184069660.1">
    <property type="nucleotide sequence ID" value="NZ_JACHNZ010000026.1"/>
</dbReference>
<proteinExistence type="predicted"/>
<keyword evidence="2" id="KW-1185">Reference proteome</keyword>
<dbReference type="EMBL" id="JACHNZ010000026">
    <property type="protein sequence ID" value="MBB4632709.1"/>
    <property type="molecule type" value="Genomic_DNA"/>
</dbReference>
<sequence length="149" mass="16136">MAAAVALAGCSVQYPFDGARFCFASMDEADKLKSVLNSVSKTHELSFVDDSIGVRKDLVMLESPLADQPIIYLLIDDDAWFPASGPIMISNLGASSPRDVRVSFFQMTSWFGSNAKTDEIASDVKTALSKNWTLAGYTGSKPEDEAPRC</sequence>
<accession>A0A7W7B2C4</accession>
<organism evidence="1 2">
    <name type="scientific">Sphingosinicella soli</name>
    <dbReference type="NCBI Taxonomy" id="333708"/>
    <lineage>
        <taxon>Bacteria</taxon>
        <taxon>Pseudomonadati</taxon>
        <taxon>Pseudomonadota</taxon>
        <taxon>Alphaproteobacteria</taxon>
        <taxon>Sphingomonadales</taxon>
        <taxon>Sphingosinicellaceae</taxon>
        <taxon>Sphingosinicella</taxon>
    </lineage>
</organism>
<gene>
    <name evidence="1" type="ORF">GGQ98_002336</name>
</gene>
<evidence type="ECO:0000313" key="1">
    <source>
        <dbReference type="EMBL" id="MBB4632709.1"/>
    </source>
</evidence>